<evidence type="ECO:0000313" key="1">
    <source>
        <dbReference type="EMBL" id="CEF88238.1"/>
    </source>
</evidence>
<organism evidence="1 3">
    <name type="scientific">Gibberella zeae (strain ATCC MYA-4620 / CBS 123657 / FGSC 9075 / NRRL 31084 / PH-1)</name>
    <name type="common">Wheat head blight fungus</name>
    <name type="synonym">Fusarium graminearum</name>
    <dbReference type="NCBI Taxonomy" id="229533"/>
    <lineage>
        <taxon>Eukaryota</taxon>
        <taxon>Fungi</taxon>
        <taxon>Dikarya</taxon>
        <taxon>Ascomycota</taxon>
        <taxon>Pezizomycotina</taxon>
        <taxon>Sordariomycetes</taxon>
        <taxon>Hypocreomycetidae</taxon>
        <taxon>Hypocreales</taxon>
        <taxon>Nectriaceae</taxon>
        <taxon>Fusarium</taxon>
    </lineage>
</organism>
<sequence length="80" mass="9216">MDAPNSTTRTLPSKELEKLSLREMAEACELDFAQKTIEMWLWKVFRETNLAASTRLTDSMSPVKFITTVETSKKRIDSLF</sequence>
<accession>A0A0E0SP75</accession>
<keyword evidence="3" id="KW-1185">Reference proteome</keyword>
<evidence type="ECO:0000313" key="3">
    <source>
        <dbReference type="Proteomes" id="UP000070720"/>
    </source>
</evidence>
<reference evidence="2 3" key="1">
    <citation type="journal article" date="2007" name="Science">
        <title>The Fusarium graminearum genome reveals a link between localized polymorphism and pathogen specialization.</title>
        <authorList>
            <person name="Cuomo C.A."/>
            <person name="Gueldener U."/>
            <person name="Xu J.-R."/>
            <person name="Trail F."/>
            <person name="Turgeon B.G."/>
            <person name="Di Pietro A."/>
            <person name="Walton J.D."/>
            <person name="Ma L.-J."/>
            <person name="Baker S.E."/>
            <person name="Rep M."/>
            <person name="Adam G."/>
            <person name="Antoniw J."/>
            <person name="Baldwin T."/>
            <person name="Calvo S.E."/>
            <person name="Chang Y.-L."/>
            <person name="DeCaprio D."/>
            <person name="Gale L.R."/>
            <person name="Gnerre S."/>
            <person name="Goswami R.S."/>
            <person name="Hammond-Kosack K."/>
            <person name="Harris L.J."/>
            <person name="Hilburn K."/>
            <person name="Kennell J.C."/>
            <person name="Kroken S."/>
            <person name="Magnuson J.K."/>
            <person name="Mannhaupt G."/>
            <person name="Mauceli E.W."/>
            <person name="Mewes H.-W."/>
            <person name="Mitterbauer R."/>
            <person name="Muehlbauer G."/>
            <person name="Muensterkoetter M."/>
            <person name="Nelson D."/>
            <person name="O'Donnell K."/>
            <person name="Ouellet T."/>
            <person name="Qi W."/>
            <person name="Quesneville H."/>
            <person name="Roncero M.I.G."/>
            <person name="Seong K.-Y."/>
            <person name="Tetko I.V."/>
            <person name="Urban M."/>
            <person name="Waalwijk C."/>
            <person name="Ward T.J."/>
            <person name="Yao J."/>
            <person name="Birren B.W."/>
            <person name="Kistler H.C."/>
        </authorList>
    </citation>
    <scope>NUCLEOTIDE SEQUENCE [LARGE SCALE GENOMIC DNA]</scope>
    <source>
        <strain evidence="3">ATCC MYA-4620 / CBS 123657 / FGSC 9075 / NRRL 31084 / PH-1</strain>
        <strain evidence="2">PH-1 / ATCC MYA-4620 / FGSC 9075 / NRRL 31084</strain>
    </source>
</reference>
<dbReference type="EnsemblFungi" id="CEF88238">
    <property type="protein sequence ID" value="CEF88238"/>
    <property type="gene ID" value="FGRRES_20282"/>
</dbReference>
<evidence type="ECO:0000313" key="2">
    <source>
        <dbReference type="EnsemblFungi" id="CEF88238"/>
    </source>
</evidence>
<dbReference type="EMBL" id="HG970334">
    <property type="protein sequence ID" value="CEF88238.1"/>
    <property type="molecule type" value="Genomic_DNA"/>
</dbReference>
<dbReference type="InParanoid" id="A0A098E4U5"/>
<dbReference type="AlphaFoldDB" id="A0A098E4U5"/>
<proteinExistence type="predicted"/>
<protein>
    <submittedName>
        <fullName evidence="1">Chromosome 3, complete genome</fullName>
    </submittedName>
</protein>
<reference evidence="2 3" key="2">
    <citation type="journal article" date="2010" name="Nature">
        <title>Comparative genomics reveals mobile pathogenicity chromosomes in Fusarium.</title>
        <authorList>
            <person name="Ma L.J."/>
            <person name="van der Does H.C."/>
            <person name="Borkovich K.A."/>
            <person name="Coleman J.J."/>
            <person name="Daboussi M.J."/>
            <person name="Di Pietro A."/>
            <person name="Dufresne M."/>
            <person name="Freitag M."/>
            <person name="Grabherr M."/>
            <person name="Henrissat B."/>
            <person name="Houterman P.M."/>
            <person name="Kang S."/>
            <person name="Shim W.B."/>
            <person name="Woloshuk C."/>
            <person name="Xie X."/>
            <person name="Xu J.R."/>
            <person name="Antoniw J."/>
            <person name="Baker S.E."/>
            <person name="Bluhm B.H."/>
            <person name="Breakspear A."/>
            <person name="Brown D.W."/>
            <person name="Butchko R.A."/>
            <person name="Chapman S."/>
            <person name="Coulson R."/>
            <person name="Coutinho P.M."/>
            <person name="Danchin E.G."/>
            <person name="Diener A."/>
            <person name="Gale L.R."/>
            <person name="Gardiner D.M."/>
            <person name="Goff S."/>
            <person name="Hammond-Kosack K.E."/>
            <person name="Hilburn K."/>
            <person name="Hua-Van A."/>
            <person name="Jonkers W."/>
            <person name="Kazan K."/>
            <person name="Kodira C.D."/>
            <person name="Koehrsen M."/>
            <person name="Kumar L."/>
            <person name="Lee Y.H."/>
            <person name="Li L."/>
            <person name="Manners J.M."/>
            <person name="Miranda-Saavedra D."/>
            <person name="Mukherjee M."/>
            <person name="Park G."/>
            <person name="Park J."/>
            <person name="Park S.Y."/>
            <person name="Proctor R.H."/>
            <person name="Regev A."/>
            <person name="Ruiz-Roldan M.C."/>
            <person name="Sain D."/>
            <person name="Sakthikumar S."/>
            <person name="Sykes S."/>
            <person name="Schwartz D.C."/>
            <person name="Turgeon B.G."/>
            <person name="Wapinski I."/>
            <person name="Yoder O."/>
            <person name="Young S."/>
            <person name="Zeng Q."/>
            <person name="Zhou S."/>
            <person name="Galagan J."/>
            <person name="Cuomo C.A."/>
            <person name="Kistler H.C."/>
            <person name="Rep M."/>
        </authorList>
    </citation>
    <scope>GENOME REANNOTATION</scope>
    <source>
        <strain evidence="3">ATCC MYA-4620 / CBS 123657 / FGSC 9075 / NRRL 31084 / PH-1</strain>
        <strain evidence="2">PH-1 / ATCC MYA-4620 / FGSC 9075 / NRRL 31084</strain>
    </source>
</reference>
<reference evidence="1 3" key="3">
    <citation type="journal article" date="2015" name="BMC Genomics">
        <title>The completed genome sequence of the pathogenic ascomycete fungus Fusarium graminearum.</title>
        <authorList>
            <person name="King R."/>
            <person name="Urban M."/>
            <person name="Hammond-Kosack M.C."/>
            <person name="Hassani-Pak K."/>
            <person name="Hammond-Kosack K.E."/>
        </authorList>
    </citation>
    <scope>NUCLEOTIDE SEQUENCE [LARGE SCALE GENOMIC DNA]</scope>
    <source>
        <strain evidence="3">ATCC MYA-4620 / CBS 123657 / FGSC 9075 / NRRL 31084 / PH-1</strain>
        <strain evidence="1">PH-1</strain>
    </source>
</reference>
<gene>
    <name evidence="1" type="ORF">FGRAMPH1_01T19223</name>
</gene>
<accession>A0A098E4U5</accession>
<dbReference type="Proteomes" id="UP000070720">
    <property type="component" value="Chromosome 3"/>
</dbReference>
<reference evidence="2" key="4">
    <citation type="submission" date="2017-01" db="UniProtKB">
        <authorList>
            <consortium name="EnsemblFungi"/>
        </authorList>
    </citation>
    <scope>IDENTIFICATION</scope>
    <source>
        <strain evidence="2">PH-1 / ATCC MYA-4620 / FGSC 9075 / NRRL 31084</strain>
    </source>
</reference>
<name>A0A098E4U5_GIBZE</name>
<dbReference type="VEuPathDB" id="FungiDB:FGRAMPH1_01G19223"/>